<dbReference type="Gene3D" id="3.40.50.2020">
    <property type="match status" value="1"/>
</dbReference>
<evidence type="ECO:0000256" key="5">
    <source>
        <dbReference type="ARBA" id="ARBA00049656"/>
    </source>
</evidence>
<dbReference type="SUPFAM" id="SSF53271">
    <property type="entry name" value="PRTase-like"/>
    <property type="match status" value="1"/>
</dbReference>
<dbReference type="Gene3D" id="1.10.10.10">
    <property type="entry name" value="Winged helix-like DNA-binding domain superfamily/Winged helix DNA-binding domain"/>
    <property type="match status" value="1"/>
</dbReference>
<accession>A0A953I9L1</accession>
<keyword evidence="4" id="KW-0804">Transcription</keyword>
<dbReference type="PANTHER" id="PTHR43864">
    <property type="entry name" value="HYPOXANTHINE/GUANINE PHOSPHORIBOSYLTRANSFERASE"/>
    <property type="match status" value="1"/>
</dbReference>
<comment type="caution">
    <text evidence="8">The sequence shown here is derived from an EMBL/GenBank/DDBJ whole genome shotgun (WGS) entry which is preliminary data.</text>
</comment>
<organism evidence="8 9">
    <name type="scientific">Symbiobacterium thermophilum</name>
    <dbReference type="NCBI Taxonomy" id="2734"/>
    <lineage>
        <taxon>Bacteria</taxon>
        <taxon>Bacillati</taxon>
        <taxon>Bacillota</taxon>
        <taxon>Clostridia</taxon>
        <taxon>Eubacteriales</taxon>
        <taxon>Symbiobacteriaceae</taxon>
        <taxon>Symbiobacterium</taxon>
    </lineage>
</organism>
<dbReference type="EMBL" id="PIUK01000125">
    <property type="protein sequence ID" value="MBY6276973.1"/>
    <property type="molecule type" value="Genomic_DNA"/>
</dbReference>
<dbReference type="InterPro" id="IPR036388">
    <property type="entry name" value="WH-like_DNA-bd_sf"/>
</dbReference>
<evidence type="ECO:0000256" key="2">
    <source>
        <dbReference type="ARBA" id="ARBA00023015"/>
    </source>
</evidence>
<dbReference type="GO" id="GO:0045892">
    <property type="term" value="P:negative regulation of DNA-templated transcription"/>
    <property type="evidence" value="ECO:0007669"/>
    <property type="project" value="InterPro"/>
</dbReference>
<dbReference type="InterPro" id="IPR015265">
    <property type="entry name" value="PuR_N"/>
</dbReference>
<dbReference type="PANTHER" id="PTHR43864:SF2">
    <property type="entry name" value="PUR OPERON REPRESSOR"/>
    <property type="match status" value="1"/>
</dbReference>
<evidence type="ECO:0000313" key="9">
    <source>
        <dbReference type="Proteomes" id="UP000732377"/>
    </source>
</evidence>
<dbReference type="InterPro" id="IPR010078">
    <property type="entry name" value="PurR_Bsub"/>
</dbReference>
<gene>
    <name evidence="8" type="ORF">CWE10_12315</name>
</gene>
<dbReference type="InterPro" id="IPR050118">
    <property type="entry name" value="Pur/Pyrimidine_PRTase"/>
</dbReference>
<dbReference type="InterPro" id="IPR000836">
    <property type="entry name" value="PRTase_dom"/>
</dbReference>
<reference evidence="8" key="1">
    <citation type="submission" date="2017-11" db="EMBL/GenBank/DDBJ databases">
        <title>Three new genomes from thermophilic consortium.</title>
        <authorList>
            <person name="Quaggio R."/>
            <person name="Amgarten D."/>
            <person name="Setubal J.C."/>
        </authorList>
    </citation>
    <scope>NUCLEOTIDE SEQUENCE</scope>
    <source>
        <strain evidence="8">ZCTH01-B2</strain>
    </source>
</reference>
<name>A0A953I9L1_SYMTR</name>
<sequence length="273" mass="29716">MDRMNRSQRLVAIMKLLSERPGELLPLSFFTERFGAAKSTISEDLALVKEALEADGSGRLRTHAGAAGGVQYWPLPSREEEQETLLELCRLLSDPGRILPGGFVYMTDLITHPIWSARIGAIMAARFIDAEPDVVLTVETKGIPLALMVARALGLPMVVARREGRVTEGPSVTLHYISGSRRIHTMTVGLRALRRGARVLVVDDFMKAGATARAMVDVAGEMGASVAGVGVFVSTAEPARKQVQRYVSLLTLEQVDEVARTVRVVPADRLTKE</sequence>
<evidence type="ECO:0000256" key="4">
    <source>
        <dbReference type="ARBA" id="ARBA00023163"/>
    </source>
</evidence>
<keyword evidence="2" id="KW-0805">Transcription regulation</keyword>
<comment type="similarity">
    <text evidence="5">Belongs to the purine/pyrimidine phosphoribosyltransferase family. PurR subfamily.</text>
</comment>
<dbReference type="Pfam" id="PF09182">
    <property type="entry name" value="PuR_N"/>
    <property type="match status" value="1"/>
</dbReference>
<evidence type="ECO:0000259" key="7">
    <source>
        <dbReference type="Pfam" id="PF09182"/>
    </source>
</evidence>
<feature type="domain" description="Phosphoribosyltransferase" evidence="6">
    <location>
        <begin position="118"/>
        <end position="253"/>
    </location>
</feature>
<proteinExistence type="inferred from homology"/>
<evidence type="ECO:0000313" key="8">
    <source>
        <dbReference type="EMBL" id="MBY6276973.1"/>
    </source>
</evidence>
<feature type="domain" description="Bacterial purine repressor N-terminal" evidence="7">
    <location>
        <begin position="6"/>
        <end position="74"/>
    </location>
</feature>
<dbReference type="Proteomes" id="UP000732377">
    <property type="component" value="Unassembled WGS sequence"/>
</dbReference>
<dbReference type="NCBIfam" id="TIGR01743">
    <property type="entry name" value="purR_Bsub"/>
    <property type="match status" value="1"/>
</dbReference>
<dbReference type="CDD" id="cd06223">
    <property type="entry name" value="PRTases_typeI"/>
    <property type="match status" value="1"/>
</dbReference>
<protein>
    <submittedName>
        <fullName evidence="8">Pur operon repressor</fullName>
    </submittedName>
</protein>
<dbReference type="GO" id="GO:0003677">
    <property type="term" value="F:DNA binding"/>
    <property type="evidence" value="ECO:0007669"/>
    <property type="project" value="UniProtKB-KW"/>
</dbReference>
<evidence type="ECO:0000256" key="3">
    <source>
        <dbReference type="ARBA" id="ARBA00023125"/>
    </source>
</evidence>
<comment type="subunit">
    <text evidence="1">Homodimer.</text>
</comment>
<keyword evidence="3" id="KW-0238">DNA-binding</keyword>
<dbReference type="InterPro" id="IPR029057">
    <property type="entry name" value="PRTase-like"/>
</dbReference>
<dbReference type="InterPro" id="IPR036390">
    <property type="entry name" value="WH_DNA-bd_sf"/>
</dbReference>
<dbReference type="Pfam" id="PF00156">
    <property type="entry name" value="Pribosyltran"/>
    <property type="match status" value="1"/>
</dbReference>
<dbReference type="GO" id="GO:0045982">
    <property type="term" value="P:negative regulation of purine nucleobase metabolic process"/>
    <property type="evidence" value="ECO:0007669"/>
    <property type="project" value="InterPro"/>
</dbReference>
<dbReference type="AlphaFoldDB" id="A0A953I9L1"/>
<dbReference type="SUPFAM" id="SSF46785">
    <property type="entry name" value="Winged helix' DNA-binding domain"/>
    <property type="match status" value="1"/>
</dbReference>
<evidence type="ECO:0000256" key="1">
    <source>
        <dbReference type="ARBA" id="ARBA00011738"/>
    </source>
</evidence>
<evidence type="ECO:0000259" key="6">
    <source>
        <dbReference type="Pfam" id="PF00156"/>
    </source>
</evidence>
<dbReference type="RefSeq" id="WP_273380099.1">
    <property type="nucleotide sequence ID" value="NZ_JACSIR010000135.1"/>
</dbReference>